<gene>
    <name evidence="5" type="ORF">F0L74_05315</name>
</gene>
<reference evidence="5 6" key="2">
    <citation type="submission" date="2019-09" db="EMBL/GenBank/DDBJ databases">
        <authorList>
            <person name="Jin C."/>
        </authorList>
    </citation>
    <scope>NUCLEOTIDE SEQUENCE [LARGE SCALE GENOMIC DNA]</scope>
    <source>
        <strain evidence="5 6">BN140078</strain>
    </source>
</reference>
<dbReference type="PANTHER" id="PTHR43004">
    <property type="entry name" value="TRK SYSTEM POTASSIUM UPTAKE PROTEIN"/>
    <property type="match status" value="1"/>
</dbReference>
<sequence>MKATLENAANYPFYDVIISGAGPVGLFLACELALAKCSILILEKAEHPLSPLKQLPFGIRGLSSPTIEALYRRGLLDELEVPKHLKNPFATTQGPQPSRQAGHFAGIPFHYDNIDTSQWAYRLPGSTDTSMISEMAELESVLARRAEALGVVIQRGLAVTDLQQSEHGVAVQSGDQSFIAKWLVGCDGSRSVVRKIAGFEFAGTEPAFTGYTAKVDIADPEQLKPGRNMTPTGMYFQSQPGYLMMQDFDGGAFHHADKPITREHVQGLLRRISDTDVTISALHVATTWTDRARQATAYRKGRVLLAGDAAHIHSPLGGQGLNLGLGDAMNLGWKLAATIQQKAPEGLLDSYHTERHPIGAQVLDWSRAQVAIMRPDPDARALHAIIHDLMHTRDGATYFAGRVWGVLTHYDLGGGHPLVGYSVPDFTFENGKTLGELMYDGQGILLDLDGHDTLKKVAGEYGIRYISGSVKDRLGVSAVLIRPDGIVAWAADKEPDYSELRKAAGNWFRKQS</sequence>
<organism evidence="5 6">
    <name type="scientific">Chitinophaga agrisoli</name>
    <dbReference type="NCBI Taxonomy" id="2607653"/>
    <lineage>
        <taxon>Bacteria</taxon>
        <taxon>Pseudomonadati</taxon>
        <taxon>Bacteroidota</taxon>
        <taxon>Chitinophagia</taxon>
        <taxon>Chitinophagales</taxon>
        <taxon>Chitinophagaceae</taxon>
        <taxon>Chitinophaga</taxon>
    </lineage>
</organism>
<reference evidence="5 6" key="1">
    <citation type="submission" date="2019-09" db="EMBL/GenBank/DDBJ databases">
        <title>Chitinophaga ginsengihumi sp. nov., isolated from soil of ginseng rhizosphere.</title>
        <authorList>
            <person name="Lee J."/>
        </authorList>
    </citation>
    <scope>NUCLEOTIDE SEQUENCE [LARGE SCALE GENOMIC DNA]</scope>
    <source>
        <strain evidence="5 6">BN140078</strain>
    </source>
</reference>
<evidence type="ECO:0000256" key="3">
    <source>
        <dbReference type="ARBA" id="ARBA00022827"/>
    </source>
</evidence>
<dbReference type="Gene3D" id="3.30.70.2450">
    <property type="match status" value="1"/>
</dbReference>
<evidence type="ECO:0000313" key="5">
    <source>
        <dbReference type="EMBL" id="KAA2245383.1"/>
    </source>
</evidence>
<dbReference type="Pfam" id="PF01494">
    <property type="entry name" value="FAD_binding_3"/>
    <property type="match status" value="1"/>
</dbReference>
<comment type="caution">
    <text evidence="5">The sequence shown here is derived from an EMBL/GenBank/DDBJ whole genome shotgun (WGS) entry which is preliminary data.</text>
</comment>
<dbReference type="InterPro" id="IPR002938">
    <property type="entry name" value="FAD-bd"/>
</dbReference>
<dbReference type="RefSeq" id="WP_149836772.1">
    <property type="nucleotide sequence ID" value="NZ_VUOC01000001.1"/>
</dbReference>
<proteinExistence type="predicted"/>
<dbReference type="GO" id="GO:0071949">
    <property type="term" value="F:FAD binding"/>
    <property type="evidence" value="ECO:0007669"/>
    <property type="project" value="InterPro"/>
</dbReference>
<evidence type="ECO:0000313" key="6">
    <source>
        <dbReference type="Proteomes" id="UP000324611"/>
    </source>
</evidence>
<keyword evidence="3" id="KW-0274">FAD</keyword>
<name>A0A5B2W012_9BACT</name>
<dbReference type="InterPro" id="IPR036188">
    <property type="entry name" value="FAD/NAD-bd_sf"/>
</dbReference>
<keyword evidence="6" id="KW-1185">Reference proteome</keyword>
<keyword evidence="2" id="KW-0285">Flavoprotein</keyword>
<dbReference type="GO" id="GO:0016709">
    <property type="term" value="F:oxidoreductase activity, acting on paired donors, with incorporation or reduction of molecular oxygen, NAD(P)H as one donor, and incorporation of one atom of oxygen"/>
    <property type="evidence" value="ECO:0007669"/>
    <property type="project" value="UniProtKB-ARBA"/>
</dbReference>
<protein>
    <submittedName>
        <fullName evidence="5">FAD-dependent oxidoreductase</fullName>
    </submittedName>
</protein>
<dbReference type="EMBL" id="VUOC01000001">
    <property type="protein sequence ID" value="KAA2245383.1"/>
    <property type="molecule type" value="Genomic_DNA"/>
</dbReference>
<evidence type="ECO:0000256" key="2">
    <source>
        <dbReference type="ARBA" id="ARBA00022630"/>
    </source>
</evidence>
<dbReference type="Gene3D" id="3.50.50.60">
    <property type="entry name" value="FAD/NAD(P)-binding domain"/>
    <property type="match status" value="1"/>
</dbReference>
<dbReference type="SUPFAM" id="SSF51905">
    <property type="entry name" value="FAD/NAD(P)-binding domain"/>
    <property type="match status" value="1"/>
</dbReference>
<dbReference type="PANTHER" id="PTHR43004:SF19">
    <property type="entry name" value="BINDING MONOOXYGENASE, PUTATIVE (JCVI)-RELATED"/>
    <property type="match status" value="1"/>
</dbReference>
<dbReference type="Proteomes" id="UP000324611">
    <property type="component" value="Unassembled WGS sequence"/>
</dbReference>
<dbReference type="AlphaFoldDB" id="A0A5B2W012"/>
<accession>A0A5B2W012</accession>
<feature type="domain" description="FAD-binding" evidence="4">
    <location>
        <begin position="14"/>
        <end position="366"/>
    </location>
</feature>
<dbReference type="Gene3D" id="3.40.30.120">
    <property type="match status" value="1"/>
</dbReference>
<dbReference type="PRINTS" id="PR00420">
    <property type="entry name" value="RNGMNOXGNASE"/>
</dbReference>
<dbReference type="InterPro" id="IPR050641">
    <property type="entry name" value="RIFMO-like"/>
</dbReference>
<evidence type="ECO:0000259" key="4">
    <source>
        <dbReference type="Pfam" id="PF01494"/>
    </source>
</evidence>
<dbReference type="Pfam" id="PF21274">
    <property type="entry name" value="Rng_hyd_C"/>
    <property type="match status" value="1"/>
</dbReference>
<comment type="cofactor">
    <cofactor evidence="1">
        <name>FAD</name>
        <dbReference type="ChEBI" id="CHEBI:57692"/>
    </cofactor>
</comment>
<dbReference type="PROSITE" id="PS51257">
    <property type="entry name" value="PROKAR_LIPOPROTEIN"/>
    <property type="match status" value="1"/>
</dbReference>
<evidence type="ECO:0000256" key="1">
    <source>
        <dbReference type="ARBA" id="ARBA00001974"/>
    </source>
</evidence>